<gene>
    <name evidence="2" type="ORF">BH719_05510</name>
</gene>
<feature type="region of interest" description="Disordered" evidence="1">
    <location>
        <begin position="94"/>
        <end position="137"/>
    </location>
</feature>
<dbReference type="NCBIfam" id="TIGR01873">
    <property type="entry name" value="cas_CT1978"/>
    <property type="match status" value="1"/>
</dbReference>
<evidence type="ECO:0000313" key="2">
    <source>
        <dbReference type="EMBL" id="AOS47383.1"/>
    </source>
</evidence>
<evidence type="ECO:0000313" key="3">
    <source>
        <dbReference type="Proteomes" id="UP000095214"/>
    </source>
</evidence>
<keyword evidence="3" id="KW-1185">Reference proteome</keyword>
<dbReference type="Pfam" id="PF09707">
    <property type="entry name" value="Cas_Cas2CT1978"/>
    <property type="match status" value="1"/>
</dbReference>
<name>A0A1D8B2M2_9ACTO</name>
<organism evidence="2 3">
    <name type="scientific">Pauljensenia hongkongensis</name>
    <dbReference type="NCBI Taxonomy" id="178339"/>
    <lineage>
        <taxon>Bacteria</taxon>
        <taxon>Bacillati</taxon>
        <taxon>Actinomycetota</taxon>
        <taxon>Actinomycetes</taxon>
        <taxon>Actinomycetales</taxon>
        <taxon>Actinomycetaceae</taxon>
        <taxon>Pauljensenia</taxon>
    </lineage>
</organism>
<sequence>MIVLVLSAVPEGLRGHVTRWLLEISPGVFVGNLGSRVRERLWEIVIKTMGSGRAIMVYRARNEQGLEFLTWGDPWRPVDFEGIRLMMRPALAQGRGQYTDPADAPDTARRLRGRPGMSNFQKRRKARGFPRSDRPER</sequence>
<proteinExistence type="predicted"/>
<accession>A0A1D8B2M2</accession>
<dbReference type="EMBL" id="CP017298">
    <property type="protein sequence ID" value="AOS47383.1"/>
    <property type="molecule type" value="Genomic_DNA"/>
</dbReference>
<reference evidence="2 3" key="1">
    <citation type="submission" date="2016-09" db="EMBL/GenBank/DDBJ databases">
        <title>Complete genome sequence of Actinomyces hongkongensis HKU8.</title>
        <authorList>
            <person name="Gao Y.-X."/>
            <person name="Zhou Y.-Y."/>
            <person name="Xie Y."/>
            <person name="Wang M."/>
            <person name="Wang S.-J."/>
            <person name="Shen S.-G."/>
        </authorList>
    </citation>
    <scope>NUCLEOTIDE SEQUENCE [LARGE SCALE GENOMIC DNA]</scope>
    <source>
        <strain evidence="2 3">HKU8</strain>
    </source>
</reference>
<dbReference type="Proteomes" id="UP000095214">
    <property type="component" value="Chromosome"/>
</dbReference>
<dbReference type="STRING" id="178339.BH719_05510"/>
<dbReference type="AlphaFoldDB" id="A0A1D8B2M2"/>
<dbReference type="KEGG" id="phon:BH719_05510"/>
<dbReference type="InterPro" id="IPR010152">
    <property type="entry name" value="CRISPR-assoc_prot_Cas2_sub"/>
</dbReference>
<dbReference type="RefSeq" id="WP_009743813.1">
    <property type="nucleotide sequence ID" value="NZ_CP017298.1"/>
</dbReference>
<evidence type="ECO:0000256" key="1">
    <source>
        <dbReference type="SAM" id="MobiDB-lite"/>
    </source>
</evidence>
<protein>
    <submittedName>
        <fullName evidence="2">Type I-E CRISPR-associated endoribonuclease Cas2</fullName>
    </submittedName>
</protein>
<dbReference type="OrthoDB" id="8527479at2"/>
<dbReference type="CDD" id="cd09755">
    <property type="entry name" value="Cas2_I-E"/>
    <property type="match status" value="1"/>
</dbReference>
<dbReference type="Gene3D" id="3.30.70.240">
    <property type="match status" value="1"/>
</dbReference>